<gene>
    <name evidence="2" type="ORF">P154DRAFT_524643</name>
</gene>
<feature type="signal peptide" evidence="1">
    <location>
        <begin position="1"/>
        <end position="16"/>
    </location>
</feature>
<evidence type="ECO:0000313" key="3">
    <source>
        <dbReference type="Proteomes" id="UP000799779"/>
    </source>
</evidence>
<dbReference type="Proteomes" id="UP000799779">
    <property type="component" value="Unassembled WGS sequence"/>
</dbReference>
<dbReference type="EMBL" id="ML977611">
    <property type="protein sequence ID" value="KAF1997601.1"/>
    <property type="molecule type" value="Genomic_DNA"/>
</dbReference>
<name>A0A6A5WBT6_9PLEO</name>
<organism evidence="2 3">
    <name type="scientific">Amniculicola lignicola CBS 123094</name>
    <dbReference type="NCBI Taxonomy" id="1392246"/>
    <lineage>
        <taxon>Eukaryota</taxon>
        <taxon>Fungi</taxon>
        <taxon>Dikarya</taxon>
        <taxon>Ascomycota</taxon>
        <taxon>Pezizomycotina</taxon>
        <taxon>Dothideomycetes</taxon>
        <taxon>Pleosporomycetidae</taxon>
        <taxon>Pleosporales</taxon>
        <taxon>Amniculicolaceae</taxon>
        <taxon>Amniculicola</taxon>
    </lineage>
</organism>
<sequence length="100" mass="11133">MKLFTILSYALTLTSALPLTSPTPGDIAVPDDRLVEGRPVGLRPLDGRPVIGRPVEPRPIGLRGIDVEEKRQTRVLPNAYIVEFKQEYVCSSSRYLNVRS</sequence>
<evidence type="ECO:0000313" key="2">
    <source>
        <dbReference type="EMBL" id="KAF1997601.1"/>
    </source>
</evidence>
<proteinExistence type="predicted"/>
<keyword evidence="1" id="KW-0732">Signal</keyword>
<dbReference type="AlphaFoldDB" id="A0A6A5WBT6"/>
<keyword evidence="3" id="KW-1185">Reference proteome</keyword>
<reference evidence="2" key="1">
    <citation type="journal article" date="2020" name="Stud. Mycol.">
        <title>101 Dothideomycetes genomes: a test case for predicting lifestyles and emergence of pathogens.</title>
        <authorList>
            <person name="Haridas S."/>
            <person name="Albert R."/>
            <person name="Binder M."/>
            <person name="Bloem J."/>
            <person name="Labutti K."/>
            <person name="Salamov A."/>
            <person name="Andreopoulos B."/>
            <person name="Baker S."/>
            <person name="Barry K."/>
            <person name="Bills G."/>
            <person name="Bluhm B."/>
            <person name="Cannon C."/>
            <person name="Castanera R."/>
            <person name="Culley D."/>
            <person name="Daum C."/>
            <person name="Ezra D."/>
            <person name="Gonzalez J."/>
            <person name="Henrissat B."/>
            <person name="Kuo A."/>
            <person name="Liang C."/>
            <person name="Lipzen A."/>
            <person name="Lutzoni F."/>
            <person name="Magnuson J."/>
            <person name="Mondo S."/>
            <person name="Nolan M."/>
            <person name="Ohm R."/>
            <person name="Pangilinan J."/>
            <person name="Park H.-J."/>
            <person name="Ramirez L."/>
            <person name="Alfaro M."/>
            <person name="Sun H."/>
            <person name="Tritt A."/>
            <person name="Yoshinaga Y."/>
            <person name="Zwiers L.-H."/>
            <person name="Turgeon B."/>
            <person name="Goodwin S."/>
            <person name="Spatafora J."/>
            <person name="Crous P."/>
            <person name="Grigoriev I."/>
        </authorList>
    </citation>
    <scope>NUCLEOTIDE SEQUENCE</scope>
    <source>
        <strain evidence="2">CBS 123094</strain>
    </source>
</reference>
<dbReference type="OrthoDB" id="3801555at2759"/>
<accession>A0A6A5WBT6</accession>
<evidence type="ECO:0000256" key="1">
    <source>
        <dbReference type="SAM" id="SignalP"/>
    </source>
</evidence>
<feature type="chain" id="PRO_5025649627" evidence="1">
    <location>
        <begin position="17"/>
        <end position="100"/>
    </location>
</feature>
<protein>
    <submittedName>
        <fullName evidence="2">Uncharacterized protein</fullName>
    </submittedName>
</protein>